<dbReference type="Proteomes" id="UP000761574">
    <property type="component" value="Unassembled WGS sequence"/>
</dbReference>
<dbReference type="InterPro" id="IPR005074">
    <property type="entry name" value="Peptidase_C39"/>
</dbReference>
<evidence type="ECO:0000259" key="1">
    <source>
        <dbReference type="PROSITE" id="PS50990"/>
    </source>
</evidence>
<dbReference type="PROSITE" id="PS50990">
    <property type="entry name" value="PEPTIDASE_C39"/>
    <property type="match status" value="1"/>
</dbReference>
<dbReference type="Pfam" id="PF03412">
    <property type="entry name" value="Peptidase_C39"/>
    <property type="match status" value="1"/>
</dbReference>
<dbReference type="EMBL" id="BPFB01000010">
    <property type="protein sequence ID" value="GIU44802.1"/>
    <property type="molecule type" value="Genomic_DNA"/>
</dbReference>
<name>A0ABQ4PB57_9GAMM</name>
<dbReference type="RefSeq" id="WP_119977289.1">
    <property type="nucleotide sequence ID" value="NZ_BPFB01000010.1"/>
</dbReference>
<protein>
    <recommendedName>
        <fullName evidence="1">Peptidase C39 domain-containing protein</fullName>
    </recommendedName>
</protein>
<keyword evidence="3" id="KW-1185">Reference proteome</keyword>
<reference evidence="2 3" key="1">
    <citation type="submission" date="2021-05" db="EMBL/GenBank/DDBJ databases">
        <title>Molecular characterization for Shewanella algae harboring chromosomal blaOXA-55-like strains isolated from clinical and environment sample.</title>
        <authorList>
            <person name="Ohama Y."/>
            <person name="Aoki K."/>
            <person name="Harada S."/>
            <person name="Moriya K."/>
            <person name="Ishii Y."/>
            <person name="Tateda K."/>
        </authorList>
    </citation>
    <scope>NUCLEOTIDE SEQUENCE [LARGE SCALE GENOMIC DNA]</scope>
    <source>
        <strain evidence="2 3">LMG 23746</strain>
    </source>
</reference>
<feature type="domain" description="Peptidase C39" evidence="1">
    <location>
        <begin position="51"/>
        <end position="182"/>
    </location>
</feature>
<organism evidence="2 3">
    <name type="scientific">Shewanella algidipiscicola</name>
    <dbReference type="NCBI Taxonomy" id="614070"/>
    <lineage>
        <taxon>Bacteria</taxon>
        <taxon>Pseudomonadati</taxon>
        <taxon>Pseudomonadota</taxon>
        <taxon>Gammaproteobacteria</taxon>
        <taxon>Alteromonadales</taxon>
        <taxon>Shewanellaceae</taxon>
        <taxon>Shewanella</taxon>
    </lineage>
</organism>
<evidence type="ECO:0000313" key="3">
    <source>
        <dbReference type="Proteomes" id="UP000761574"/>
    </source>
</evidence>
<sequence>MKYLLLCLCLGIYQYAIAAEIMLTGMIPGMGNYTKNIQSIRERKFEFVVPQRTDFSCGAASLASILKYGYGQDEITEEHVLLGMLEIADIELVQEQGFSLLDMKRYLATQNMRGRGYRVGVKELLLLKIPAIVLLNDGGYSHFVVMRRFTENQVFLGDPALGNRILEYEEFANKWNGIVFVVIGNQYIKDNPLITPRNRLTYNVLSPMQPLTDAELLEFGFQYADML</sequence>
<gene>
    <name evidence="2" type="ORF">TUM4630_11370</name>
</gene>
<dbReference type="CDD" id="cd02423">
    <property type="entry name" value="Peptidase_C39G"/>
    <property type="match status" value="1"/>
</dbReference>
<dbReference type="Gene3D" id="3.90.70.10">
    <property type="entry name" value="Cysteine proteinases"/>
    <property type="match status" value="1"/>
</dbReference>
<comment type="caution">
    <text evidence="2">The sequence shown here is derived from an EMBL/GenBank/DDBJ whole genome shotgun (WGS) entry which is preliminary data.</text>
</comment>
<proteinExistence type="predicted"/>
<evidence type="ECO:0000313" key="2">
    <source>
        <dbReference type="EMBL" id="GIU44802.1"/>
    </source>
</evidence>
<accession>A0ABQ4PB57</accession>